<feature type="region of interest" description="Disordered" evidence="2">
    <location>
        <begin position="443"/>
        <end position="464"/>
    </location>
</feature>
<comment type="caution">
    <text evidence="4">The sequence shown here is derived from an EMBL/GenBank/DDBJ whole genome shotgun (WGS) entry which is preliminary data.</text>
</comment>
<organism evidence="4 5">
    <name type="scientific">Streptomyces tubercidicus</name>
    <dbReference type="NCBI Taxonomy" id="47759"/>
    <lineage>
        <taxon>Bacteria</taxon>
        <taxon>Bacillati</taxon>
        <taxon>Actinomycetota</taxon>
        <taxon>Actinomycetes</taxon>
        <taxon>Kitasatosporales</taxon>
        <taxon>Streptomycetaceae</taxon>
        <taxon>Streptomyces</taxon>
    </lineage>
</organism>
<dbReference type="PANTHER" id="PTHR19879:SF9">
    <property type="entry name" value="TRANSCRIPTION INITIATION FACTOR TFIID SUBUNIT 5"/>
    <property type="match status" value="1"/>
</dbReference>
<sequence>MVLAVRADFFGRCADHTALAAALQDATLLVGPMDTHQLRAAIVRPAAARGLIVERDLTARIIEEINGEPGSLPLMSHALMETWRHRQGRTLTTQIYEATGGLHGAIARTAEDTYTQLPPTQATLARRTLLRLITPGDGTQDTRHPINRNELNTNNPADTTAVLEHLTSARLITLDNDTIDLTHEALITAWPRLRQWIEQDRERLRVHRQLTHDTLLWHKLDRDPSALYRGTRLTRAQETFTSPEHNTLNPLETAFLNAALAARETERAHAARAARRSRRAVAALASLCALALVVGTIAWQQKQNSDQQHTQAEARRIATVAASLRTTDPVRAMRLSLAAWQLSHTPETHSALLAAALSQREQDAMPLPDDVDPLNVHLSGDGRTLVYLAKDRIRRFDVRTHQELAPLKASKAKLAGGFLRDITRDGRAALITGAHTRVYSAAGSKTETRDFPSPPGEEFGSNGRTEFGSNGRTLVWAGDVDVQLWDWRHRHLLFRQALPDVRTSDPGEVTSNGRYLAACPYGRPPAVWKIVGNRAVTLPLSPAQKVRCGWDSVEFTPDGRGLLRIDEGHGADVRDLGSGRLRWRVKHSGLTQVRLSKDGKLLAGQDADEILLWRISRPDVPVLRYPIPNEEVSELQIDTEAHVLRYMGGGAVRSISYPPSTAWRATPADAAQFSHDGRKLAISLVERNRTRFQLLNAGSGTLSAELPDVPCRPTNGLMPDACSRWDSALAFRPDGNRLAYLAASTSGEYLHVWDLRTQDRVQVPSALQVTDGHALFSANGKLLLTAELGKDNFRIWDTRRHTIRTLRNISGALIAAHPDGHSLVVLSGDEKGVGRLLDLRTHRIVRQRLTGEGTTAVAFGRDGRLLAAGDEKGRVTLWDGKARQRLGELPATDGATSGSSPQGINALAFSPDGDTLATAGDKGTVRLWDTTSNHPLGDALPTAPGDPVLALAFTPDGKALRVAGEHTPLQTYSTAPQTAVRTLCRRAGSGLTPDEWHSYLPDLPYRTTC</sequence>
<dbReference type="InterPro" id="IPR011047">
    <property type="entry name" value="Quinoprotein_ADH-like_sf"/>
</dbReference>
<evidence type="ECO:0000259" key="3">
    <source>
        <dbReference type="Pfam" id="PF20703"/>
    </source>
</evidence>
<dbReference type="SUPFAM" id="SSF50969">
    <property type="entry name" value="YVTN repeat-like/Quinoprotein amine dehydrogenase"/>
    <property type="match status" value="1"/>
</dbReference>
<keyword evidence="5" id="KW-1185">Reference proteome</keyword>
<dbReference type="Pfam" id="PF00400">
    <property type="entry name" value="WD40"/>
    <property type="match status" value="2"/>
</dbReference>
<name>A0A640V291_9ACTN</name>
<dbReference type="Pfam" id="PF20703">
    <property type="entry name" value="nSTAND1"/>
    <property type="match status" value="1"/>
</dbReference>
<feature type="region of interest" description="Disordered" evidence="2">
    <location>
        <begin position="135"/>
        <end position="156"/>
    </location>
</feature>
<dbReference type="SMART" id="SM00320">
    <property type="entry name" value="WD40"/>
    <property type="match status" value="3"/>
</dbReference>
<dbReference type="InterPro" id="IPR011044">
    <property type="entry name" value="Quino_amine_DH_bsu"/>
</dbReference>
<evidence type="ECO:0000256" key="1">
    <source>
        <dbReference type="PROSITE-ProRule" id="PRU00221"/>
    </source>
</evidence>
<dbReference type="PROSITE" id="PS50294">
    <property type="entry name" value="WD_REPEATS_REGION"/>
    <property type="match status" value="1"/>
</dbReference>
<dbReference type="InterPro" id="IPR049052">
    <property type="entry name" value="nSTAND1"/>
</dbReference>
<dbReference type="PANTHER" id="PTHR19879">
    <property type="entry name" value="TRANSCRIPTION INITIATION FACTOR TFIID"/>
    <property type="match status" value="1"/>
</dbReference>
<dbReference type="Gene3D" id="2.130.10.10">
    <property type="entry name" value="YVTN repeat-like/Quinoprotein amine dehydrogenase"/>
    <property type="match status" value="3"/>
</dbReference>
<protein>
    <recommendedName>
        <fullName evidence="3">Novel STAND NTPase 1 domain-containing protein</fullName>
    </recommendedName>
</protein>
<dbReference type="AlphaFoldDB" id="A0A640V291"/>
<dbReference type="EMBL" id="BLIR01000003">
    <property type="protein sequence ID" value="GFE42299.1"/>
    <property type="molecule type" value="Genomic_DNA"/>
</dbReference>
<evidence type="ECO:0000313" key="4">
    <source>
        <dbReference type="EMBL" id="GFE42299.1"/>
    </source>
</evidence>
<dbReference type="InterPro" id="IPR015943">
    <property type="entry name" value="WD40/YVTN_repeat-like_dom_sf"/>
</dbReference>
<gene>
    <name evidence="4" type="ORF">Stube_69720</name>
</gene>
<evidence type="ECO:0000256" key="2">
    <source>
        <dbReference type="SAM" id="MobiDB-lite"/>
    </source>
</evidence>
<dbReference type="Proteomes" id="UP000431826">
    <property type="component" value="Unassembled WGS sequence"/>
</dbReference>
<evidence type="ECO:0000313" key="5">
    <source>
        <dbReference type="Proteomes" id="UP000431826"/>
    </source>
</evidence>
<reference evidence="4 5" key="1">
    <citation type="submission" date="2019-12" db="EMBL/GenBank/DDBJ databases">
        <title>Whole genome shotgun sequence of Streptomyces tubercidicus NBRC 13090.</title>
        <authorList>
            <person name="Ichikawa N."/>
            <person name="Kimura A."/>
            <person name="Kitahashi Y."/>
            <person name="Komaki H."/>
            <person name="Tamura T."/>
        </authorList>
    </citation>
    <scope>NUCLEOTIDE SEQUENCE [LARGE SCALE GENOMIC DNA]</scope>
    <source>
        <strain evidence="4 5">NBRC 13090</strain>
    </source>
</reference>
<accession>A0A640V291</accession>
<feature type="repeat" description="WD" evidence="1">
    <location>
        <begin position="904"/>
        <end position="938"/>
    </location>
</feature>
<proteinExistence type="predicted"/>
<keyword evidence="1" id="KW-0853">WD repeat</keyword>
<dbReference type="SUPFAM" id="SSF50998">
    <property type="entry name" value="Quinoprotein alcohol dehydrogenase-like"/>
    <property type="match status" value="1"/>
</dbReference>
<dbReference type="PROSITE" id="PS50082">
    <property type="entry name" value="WD_REPEATS_2"/>
    <property type="match status" value="1"/>
</dbReference>
<dbReference type="InterPro" id="IPR001680">
    <property type="entry name" value="WD40_rpt"/>
</dbReference>
<feature type="domain" description="Novel STAND NTPase 1" evidence="3">
    <location>
        <begin position="1"/>
        <end position="224"/>
    </location>
</feature>